<dbReference type="AlphaFoldDB" id="A0A9P4JFB4"/>
<dbReference type="EMBL" id="ML994150">
    <property type="protein sequence ID" value="KAF2198362.1"/>
    <property type="molecule type" value="Genomic_DNA"/>
</dbReference>
<dbReference type="OrthoDB" id="5295250at2759"/>
<accession>A0A9P4JFB4</accession>
<proteinExistence type="predicted"/>
<evidence type="ECO:0000313" key="3">
    <source>
        <dbReference type="Proteomes" id="UP000799536"/>
    </source>
</evidence>
<organism evidence="2 3">
    <name type="scientific">Delitschia confertaspora ATCC 74209</name>
    <dbReference type="NCBI Taxonomy" id="1513339"/>
    <lineage>
        <taxon>Eukaryota</taxon>
        <taxon>Fungi</taxon>
        <taxon>Dikarya</taxon>
        <taxon>Ascomycota</taxon>
        <taxon>Pezizomycotina</taxon>
        <taxon>Dothideomycetes</taxon>
        <taxon>Pleosporomycetidae</taxon>
        <taxon>Pleosporales</taxon>
        <taxon>Delitschiaceae</taxon>
        <taxon>Delitschia</taxon>
    </lineage>
</organism>
<name>A0A9P4JFB4_9PLEO</name>
<keyword evidence="3" id="KW-1185">Reference proteome</keyword>
<reference evidence="2" key="1">
    <citation type="journal article" date="2020" name="Stud. Mycol.">
        <title>101 Dothideomycetes genomes: a test case for predicting lifestyles and emergence of pathogens.</title>
        <authorList>
            <person name="Haridas S."/>
            <person name="Albert R."/>
            <person name="Binder M."/>
            <person name="Bloem J."/>
            <person name="Labutti K."/>
            <person name="Salamov A."/>
            <person name="Andreopoulos B."/>
            <person name="Baker S."/>
            <person name="Barry K."/>
            <person name="Bills G."/>
            <person name="Bluhm B."/>
            <person name="Cannon C."/>
            <person name="Castanera R."/>
            <person name="Culley D."/>
            <person name="Daum C."/>
            <person name="Ezra D."/>
            <person name="Gonzalez J."/>
            <person name="Henrissat B."/>
            <person name="Kuo A."/>
            <person name="Liang C."/>
            <person name="Lipzen A."/>
            <person name="Lutzoni F."/>
            <person name="Magnuson J."/>
            <person name="Mondo S."/>
            <person name="Nolan M."/>
            <person name="Ohm R."/>
            <person name="Pangilinan J."/>
            <person name="Park H.-J."/>
            <person name="Ramirez L."/>
            <person name="Alfaro M."/>
            <person name="Sun H."/>
            <person name="Tritt A."/>
            <person name="Yoshinaga Y."/>
            <person name="Zwiers L.-H."/>
            <person name="Turgeon B."/>
            <person name="Goodwin S."/>
            <person name="Spatafora J."/>
            <person name="Crous P."/>
            <person name="Grigoriev I."/>
        </authorList>
    </citation>
    <scope>NUCLEOTIDE SEQUENCE</scope>
    <source>
        <strain evidence="2">ATCC 74209</strain>
    </source>
</reference>
<dbReference type="Gene3D" id="1.20.1280.50">
    <property type="match status" value="1"/>
</dbReference>
<comment type="caution">
    <text evidence="2">The sequence shown here is derived from an EMBL/GenBank/DDBJ whole genome shotgun (WGS) entry which is preliminary data.</text>
</comment>
<protein>
    <recommendedName>
        <fullName evidence="1">F-box domain-containing protein</fullName>
    </recommendedName>
</protein>
<gene>
    <name evidence="2" type="ORF">GQ43DRAFT_165117</name>
</gene>
<dbReference type="Pfam" id="PF12937">
    <property type="entry name" value="F-box-like"/>
    <property type="match status" value="1"/>
</dbReference>
<dbReference type="SMART" id="SM00256">
    <property type="entry name" value="FBOX"/>
    <property type="match status" value="1"/>
</dbReference>
<evidence type="ECO:0000259" key="1">
    <source>
        <dbReference type="PROSITE" id="PS50181"/>
    </source>
</evidence>
<dbReference type="InterPro" id="IPR036047">
    <property type="entry name" value="F-box-like_dom_sf"/>
</dbReference>
<dbReference type="Proteomes" id="UP000799536">
    <property type="component" value="Unassembled WGS sequence"/>
</dbReference>
<evidence type="ECO:0000313" key="2">
    <source>
        <dbReference type="EMBL" id="KAF2198362.1"/>
    </source>
</evidence>
<dbReference type="PROSITE" id="PS50181">
    <property type="entry name" value="FBOX"/>
    <property type="match status" value="1"/>
</dbReference>
<feature type="domain" description="F-box" evidence="1">
    <location>
        <begin position="69"/>
        <end position="116"/>
    </location>
</feature>
<dbReference type="InterPro" id="IPR001810">
    <property type="entry name" value="F-box_dom"/>
</dbReference>
<dbReference type="SUPFAM" id="SSF81383">
    <property type="entry name" value="F-box domain"/>
    <property type="match status" value="1"/>
</dbReference>
<sequence>MPSNNPLPDLKTGNVSITIPSRSLAEFVVEAFTNIPSRRISALEGILNKLTIDEWRFLKSQVDSKTLCRDIVGSLPLELVTQIFSYLDVATPFRLQRVSKHWNRVLTSPDFLNPRVNSWCTPNDTPLNGEAALQADPYALCTFRAQHQHRFATASPFGYLRIPREIDIKNCWLCGDHILCTPANQPRHIDLQNLRTGKRWRIRTEGRAQIVKAVLSDQLAVYVTYHYVCYAFNFITNETRSFRLPKAMFDRLVCRDSLVACSGVVQGKFHISMWDFDTQETKTFVLNSVEGHWARTLQ</sequence>